<accession>A0A4Y8NBR6</accession>
<evidence type="ECO:0000313" key="2">
    <source>
        <dbReference type="EMBL" id="TFE47101.1"/>
    </source>
</evidence>
<dbReference type="EMBL" id="SNVI01000001">
    <property type="protein sequence ID" value="TFE47101.1"/>
    <property type="molecule type" value="Genomic_DNA"/>
</dbReference>
<sequence length="150" mass="16790">MAGASIANSASIYGTTFDYRKAEPAISQFPGKTSQQIAEHCKGENLGTMELTTCAQFKFELAKTALAKTVGAAEKEIEQNDVELRKNHNPIALPYFKQAQNHWQSYRDNQCYANVYEIGQASIRFIDFWTCMEAITKARIGELTKPDVSQ</sequence>
<dbReference type="AlphaFoldDB" id="A0A4Y8NBR6"/>
<feature type="domain" description="Lysozyme inhibitor LprI-like N-terminal" evidence="1">
    <location>
        <begin position="47"/>
        <end position="143"/>
    </location>
</feature>
<evidence type="ECO:0000313" key="3">
    <source>
        <dbReference type="Proteomes" id="UP000297385"/>
    </source>
</evidence>
<reference evidence="2 3" key="1">
    <citation type="submission" date="2019-03" db="EMBL/GenBank/DDBJ databases">
        <title>Complete Genome Sequence of Paraburkholderia dipogonis ICMP 19430T, a Nitrogen-fixing Symbiont of the South African Invasive Legume Dipogon lignosus in New Zealand.</title>
        <authorList>
            <person name="De Meyer S.E."/>
        </authorList>
    </citation>
    <scope>NUCLEOTIDE SEQUENCE [LARGE SCALE GENOMIC DNA]</scope>
    <source>
        <strain evidence="2 3">ICMP 19430</strain>
    </source>
</reference>
<dbReference type="Gene3D" id="1.20.1270.180">
    <property type="match status" value="1"/>
</dbReference>
<proteinExistence type="predicted"/>
<organism evidence="2 3">
    <name type="scientific">Paraburkholderia dipogonis</name>
    <dbReference type="NCBI Taxonomy" id="1211383"/>
    <lineage>
        <taxon>Bacteria</taxon>
        <taxon>Pseudomonadati</taxon>
        <taxon>Pseudomonadota</taxon>
        <taxon>Betaproteobacteria</taxon>
        <taxon>Burkholderiales</taxon>
        <taxon>Burkholderiaceae</taxon>
        <taxon>Paraburkholderia</taxon>
    </lineage>
</organism>
<dbReference type="Pfam" id="PF07007">
    <property type="entry name" value="LprI"/>
    <property type="match status" value="1"/>
</dbReference>
<dbReference type="InterPro" id="IPR009739">
    <property type="entry name" value="LprI-like_N"/>
</dbReference>
<name>A0A4Y8NBR6_9BURK</name>
<gene>
    <name evidence="2" type="ORF">E2553_00625</name>
</gene>
<evidence type="ECO:0000259" key="1">
    <source>
        <dbReference type="Pfam" id="PF07007"/>
    </source>
</evidence>
<dbReference type="Proteomes" id="UP000297385">
    <property type="component" value="Unassembled WGS sequence"/>
</dbReference>
<protein>
    <submittedName>
        <fullName evidence="2">DUF1311 domain-containing protein</fullName>
    </submittedName>
</protein>
<comment type="caution">
    <text evidence="2">The sequence shown here is derived from an EMBL/GenBank/DDBJ whole genome shotgun (WGS) entry which is preliminary data.</text>
</comment>